<keyword evidence="1" id="KW-1133">Transmembrane helix</keyword>
<proteinExistence type="predicted"/>
<evidence type="ECO:0000256" key="1">
    <source>
        <dbReference type="SAM" id="Phobius"/>
    </source>
</evidence>
<dbReference type="OrthoDB" id="1090973at2"/>
<reference evidence="2 3" key="1">
    <citation type="submission" date="2019-02" db="EMBL/GenBank/DDBJ databases">
        <authorList>
            <consortium name="Pathogen Informatics"/>
        </authorList>
    </citation>
    <scope>NUCLEOTIDE SEQUENCE [LARGE SCALE GENOMIC DNA]</scope>
    <source>
        <strain evidence="2 3">3012STDY7078512</strain>
    </source>
</reference>
<gene>
    <name evidence="2" type="ORF">NCTC7812_00919</name>
</gene>
<name>A0A449I1R7_9BACE</name>
<evidence type="ECO:0000313" key="2">
    <source>
        <dbReference type="EMBL" id="VFB13395.1"/>
    </source>
</evidence>
<dbReference type="RefSeq" id="WP_131751788.1">
    <property type="nucleotide sequence ID" value="NZ_CAACYH010000004.1"/>
</dbReference>
<feature type="transmembrane region" description="Helical" evidence="1">
    <location>
        <begin position="256"/>
        <end position="279"/>
    </location>
</feature>
<keyword evidence="1" id="KW-0812">Transmembrane</keyword>
<dbReference type="Proteomes" id="UP000396835">
    <property type="component" value="Unassembled WGS sequence"/>
</dbReference>
<sequence length="1215" mass="144690">MDYTAKSDFKKIFENKGYVGALAEKSSNNFEYIYKNTVNRNSRLFYFAVGHKFKNLPVPASILFRKEYDEQTGDFRCNDFTYLQEKNFRDVNGEDLLKETIRGIRNLNSHYVHLFDPLIIDNKSKPVALFLKDAFRMATLVQFLDREDAWKRLWKEAGSAFPEGDYSAEQINPKLLEKYVRYISNSSFKARYKQFLYEKFRQDKKKQGSRANGDGASSSNASGFPEEWSIDACLDNLLFTEVQQEIEWKLYNKYPIINIGVGTYISFIGMLFLLSMFLYKDEADLLISKISGYKKNDDDEMRCKRNIMSFFSKKLSSQDYDSEEKHLIYFRDIIQYLNKYPTEWNKKVDLDNETDSLFSAALKQKIEEMEINRLFPYMRDDVDFKHFAVERLFRKKHVEPLKPIYSALIEKNELLGTIYRQVESHNLLGGEYKGFEFKEYVLQYVLNTFFPGKTDWSEYRNKTFEKEETHEAKLNTNKEVAKLKERLKQKLFYTSYGRNQDRFMEMAIRYLATEEYFGKDAKFKMYKFKTVEEQTDYLEAVENDKSMSKQELDKQKFHNGKLTYYATYSEHCKKYPEWDMPFVIENNSFKVQLKLSQTEISETEVSIQRSLLVYLLQDCLFPPEGPNKTSGESLFQEYYKGYKDRLETACQAFENKSVEQLTSIKKLLPRRAVKRQFSDEPMQQPTHTLYKILEEARRQEERYEQLLAYKRATARSIQSSEVYDHFIHKNKGKQFKLRFIRKAWNLMYFKDIYKNSLSTCGQHHKSFHITRDEYNDFCRYLFAMDTVPDYKSRLRMLLDQKSFFADKAFERLFNEGHSLDEYYRKTKVLFKEWADKQQSVAVPEEKYRLKNYKNFSEKAILYINLSDFIAFLIEKKRLQTNAEHKLCLPALRNIEHLIPGFYSVEGETTSRSMCKKLMANRLEDCLLYELAICYLQKEKEKEKEKEKKKEIKQLNRRGVDVILNTNQVLTIEIKPDKGKTKPDKDKTQGEVYYIEMPFNHIEKYVGIVSLKIKKEEKGHRSFLSDLPGYIKLVNDKLVNEKNRPNGRGSKELERISRIYQNYLERGNKILLEEYNSIQRHIVTEAGKFISLYMELEKYFIYNNKMQLLIIEGERNRITFEEIPELKALVGRERRNTAFHFGIPKGKLYTEIMKDIENGVIEQIVKPMNCKDYRSIPDEKRAVLDKLYECQKKDGKPKKRSIDEENRYFEKMIRKK</sequence>
<keyword evidence="1" id="KW-0472">Membrane</keyword>
<dbReference type="AlphaFoldDB" id="A0A449I1R7"/>
<organism evidence="2 3">
    <name type="scientific">Prevotella heparinolytica</name>
    <dbReference type="NCBI Taxonomy" id="28113"/>
    <lineage>
        <taxon>Bacteria</taxon>
        <taxon>Pseudomonadati</taxon>
        <taxon>Bacteroidota</taxon>
        <taxon>Bacteroidia</taxon>
        <taxon>Bacteroidales</taxon>
        <taxon>Bacteroidaceae</taxon>
        <taxon>Bacteroides</taxon>
    </lineage>
</organism>
<accession>A0A449I1R7</accession>
<evidence type="ECO:0000313" key="3">
    <source>
        <dbReference type="Proteomes" id="UP000396835"/>
    </source>
</evidence>
<protein>
    <submittedName>
        <fullName evidence="2">Uncharacterized protein</fullName>
    </submittedName>
</protein>
<dbReference type="EMBL" id="CAACYH010000004">
    <property type="protein sequence ID" value="VFB13395.1"/>
    <property type="molecule type" value="Genomic_DNA"/>
</dbReference>